<comment type="caution">
    <text evidence="2">The sequence shown here is derived from an EMBL/GenBank/DDBJ whole genome shotgun (WGS) entry which is preliminary data.</text>
</comment>
<accession>A0A1H3QJ09</accession>
<dbReference type="RefSeq" id="WP_019597465.1">
    <property type="nucleotide sequence ID" value="NZ_FNQC01000006.1"/>
</dbReference>
<proteinExistence type="predicted"/>
<evidence type="ECO:0000313" key="2">
    <source>
        <dbReference type="EMBL" id="SDZ13280.1"/>
    </source>
</evidence>
<feature type="transmembrane region" description="Helical" evidence="1">
    <location>
        <begin position="6"/>
        <end position="25"/>
    </location>
</feature>
<reference evidence="2 3" key="1">
    <citation type="submission" date="2016-10" db="EMBL/GenBank/DDBJ databases">
        <authorList>
            <person name="Varghese N."/>
            <person name="Submissions S."/>
        </authorList>
    </citation>
    <scope>NUCLEOTIDE SEQUENCE [LARGE SCALE GENOMIC DNA]</scope>
    <source>
        <strain evidence="2 3">DSM 17997</strain>
    </source>
</reference>
<gene>
    <name evidence="2" type="ORF">SAMN05444412_106125</name>
</gene>
<sequence>MEVFGWVLLLILGLISWIIFVPIYLKIDTQKELYIISQMGTFHLSFTPGERPNFKVSVFGVLIPESKKYPKKPDIKKKRKPFLKRSMQSWLFLIKGLLKSFRIKRLVGTFDLDDVLLHSQLYAIYPFINRGPVQLISNLNNNYFLDLIIEGRLNKMLFTFLVFLTKK</sequence>
<keyword evidence="1" id="KW-0812">Transmembrane</keyword>
<keyword evidence="1" id="KW-0472">Membrane</keyword>
<dbReference type="Proteomes" id="UP000199663">
    <property type="component" value="Unassembled WGS sequence"/>
</dbReference>
<keyword evidence="1" id="KW-1133">Transmembrane helix</keyword>
<name>A0A1H3QJ09_9BACT</name>
<dbReference type="EMBL" id="FNQC01000006">
    <property type="protein sequence ID" value="SDZ13280.1"/>
    <property type="molecule type" value="Genomic_DNA"/>
</dbReference>
<keyword evidence="3" id="KW-1185">Reference proteome</keyword>
<evidence type="ECO:0000256" key="1">
    <source>
        <dbReference type="SAM" id="Phobius"/>
    </source>
</evidence>
<evidence type="ECO:0008006" key="4">
    <source>
        <dbReference type="Google" id="ProtNLM"/>
    </source>
</evidence>
<organism evidence="2 3">
    <name type="scientific">Rhodonellum ikkaensis</name>
    <dbReference type="NCBI Taxonomy" id="336829"/>
    <lineage>
        <taxon>Bacteria</taxon>
        <taxon>Pseudomonadati</taxon>
        <taxon>Bacteroidota</taxon>
        <taxon>Cytophagia</taxon>
        <taxon>Cytophagales</taxon>
        <taxon>Cytophagaceae</taxon>
        <taxon>Rhodonellum</taxon>
    </lineage>
</organism>
<protein>
    <recommendedName>
        <fullName evidence="4">ATP synthase F0 subunit 8</fullName>
    </recommendedName>
</protein>
<evidence type="ECO:0000313" key="3">
    <source>
        <dbReference type="Proteomes" id="UP000199663"/>
    </source>
</evidence>